<dbReference type="InterPro" id="IPR043128">
    <property type="entry name" value="Rev_trsase/Diguanyl_cyclase"/>
</dbReference>
<proteinExistence type="predicted"/>
<protein>
    <recommendedName>
        <fullName evidence="3">Reverse transcriptase</fullName>
    </recommendedName>
</protein>
<sequence>MKDLTQKKDKFIWSEAFEKSFQEVKDRLTSASVSTLSKGTNGFVVYCYTSRV</sequence>
<keyword evidence="2" id="KW-1185">Reference proteome</keyword>
<dbReference type="Proteomes" id="UP001234989">
    <property type="component" value="Chromosome 2"/>
</dbReference>
<dbReference type="SUPFAM" id="SSF56672">
    <property type="entry name" value="DNA/RNA polymerases"/>
    <property type="match status" value="1"/>
</dbReference>
<accession>A0AAF0TAA0</accession>
<dbReference type="InterPro" id="IPR043502">
    <property type="entry name" value="DNA/RNA_pol_sf"/>
</dbReference>
<gene>
    <name evidence="1" type="ORF">MTR67_007087</name>
</gene>
<evidence type="ECO:0008006" key="3">
    <source>
        <dbReference type="Google" id="ProtNLM"/>
    </source>
</evidence>
<evidence type="ECO:0000313" key="2">
    <source>
        <dbReference type="Proteomes" id="UP001234989"/>
    </source>
</evidence>
<reference evidence="1" key="1">
    <citation type="submission" date="2023-08" db="EMBL/GenBank/DDBJ databases">
        <title>A de novo genome assembly of Solanum verrucosum Schlechtendal, a Mexican diploid species geographically isolated from the other diploid A-genome species in potato relatives.</title>
        <authorList>
            <person name="Hosaka K."/>
        </authorList>
    </citation>
    <scope>NUCLEOTIDE SEQUENCE</scope>
    <source>
        <tissue evidence="1">Young leaves</tissue>
    </source>
</reference>
<dbReference type="Gene3D" id="3.30.70.270">
    <property type="match status" value="1"/>
</dbReference>
<dbReference type="EMBL" id="CP133613">
    <property type="protein sequence ID" value="WMV13702.1"/>
    <property type="molecule type" value="Genomic_DNA"/>
</dbReference>
<name>A0AAF0TAA0_SOLVR</name>
<dbReference type="AlphaFoldDB" id="A0AAF0TAA0"/>
<evidence type="ECO:0000313" key="1">
    <source>
        <dbReference type="EMBL" id="WMV13702.1"/>
    </source>
</evidence>
<organism evidence="1 2">
    <name type="scientific">Solanum verrucosum</name>
    <dbReference type="NCBI Taxonomy" id="315347"/>
    <lineage>
        <taxon>Eukaryota</taxon>
        <taxon>Viridiplantae</taxon>
        <taxon>Streptophyta</taxon>
        <taxon>Embryophyta</taxon>
        <taxon>Tracheophyta</taxon>
        <taxon>Spermatophyta</taxon>
        <taxon>Magnoliopsida</taxon>
        <taxon>eudicotyledons</taxon>
        <taxon>Gunneridae</taxon>
        <taxon>Pentapetalae</taxon>
        <taxon>asterids</taxon>
        <taxon>lamiids</taxon>
        <taxon>Solanales</taxon>
        <taxon>Solanaceae</taxon>
        <taxon>Solanoideae</taxon>
        <taxon>Solaneae</taxon>
        <taxon>Solanum</taxon>
    </lineage>
</organism>